<evidence type="ECO:0000313" key="4">
    <source>
        <dbReference type="Proteomes" id="UP000554482"/>
    </source>
</evidence>
<organism evidence="3 4">
    <name type="scientific">Thalictrum thalictroides</name>
    <name type="common">Rue-anemone</name>
    <name type="synonym">Anemone thalictroides</name>
    <dbReference type="NCBI Taxonomy" id="46969"/>
    <lineage>
        <taxon>Eukaryota</taxon>
        <taxon>Viridiplantae</taxon>
        <taxon>Streptophyta</taxon>
        <taxon>Embryophyta</taxon>
        <taxon>Tracheophyta</taxon>
        <taxon>Spermatophyta</taxon>
        <taxon>Magnoliopsida</taxon>
        <taxon>Ranunculales</taxon>
        <taxon>Ranunculaceae</taxon>
        <taxon>Thalictroideae</taxon>
        <taxon>Thalictrum</taxon>
    </lineage>
</organism>
<protein>
    <submittedName>
        <fullName evidence="3">Uncharacterized protein</fullName>
    </submittedName>
</protein>
<evidence type="ECO:0000256" key="2">
    <source>
        <dbReference type="SAM" id="MobiDB-lite"/>
    </source>
</evidence>
<evidence type="ECO:0000256" key="1">
    <source>
        <dbReference type="SAM" id="Coils"/>
    </source>
</evidence>
<proteinExistence type="predicted"/>
<keyword evidence="4" id="KW-1185">Reference proteome</keyword>
<dbReference type="Proteomes" id="UP000554482">
    <property type="component" value="Unassembled WGS sequence"/>
</dbReference>
<accession>A0A7J6WC40</accession>
<reference evidence="3 4" key="1">
    <citation type="submission" date="2020-06" db="EMBL/GenBank/DDBJ databases">
        <title>Transcriptomic and genomic resources for Thalictrum thalictroides and T. hernandezii: Facilitating candidate gene discovery in an emerging model plant lineage.</title>
        <authorList>
            <person name="Arias T."/>
            <person name="Riano-Pachon D.M."/>
            <person name="Di Stilio V.S."/>
        </authorList>
    </citation>
    <scope>NUCLEOTIDE SEQUENCE [LARGE SCALE GENOMIC DNA]</scope>
    <source>
        <strain evidence="4">cv. WT478/WT964</strain>
        <tissue evidence="3">Leaves</tissue>
    </source>
</reference>
<dbReference type="AlphaFoldDB" id="A0A7J6WC40"/>
<comment type="caution">
    <text evidence="3">The sequence shown here is derived from an EMBL/GenBank/DDBJ whole genome shotgun (WGS) entry which is preliminary data.</text>
</comment>
<name>A0A7J6WC40_THATH</name>
<feature type="compositionally biased region" description="Basic and acidic residues" evidence="2">
    <location>
        <begin position="10"/>
        <end position="19"/>
    </location>
</feature>
<keyword evidence="1" id="KW-0175">Coiled coil</keyword>
<feature type="non-terminal residue" evidence="3">
    <location>
        <position position="238"/>
    </location>
</feature>
<feature type="coiled-coil region" evidence="1">
    <location>
        <begin position="147"/>
        <end position="226"/>
    </location>
</feature>
<feature type="region of interest" description="Disordered" evidence="2">
    <location>
        <begin position="1"/>
        <end position="22"/>
    </location>
</feature>
<gene>
    <name evidence="3" type="ORF">FRX31_015474</name>
</gene>
<dbReference type="EMBL" id="JABWDY010018081">
    <property type="protein sequence ID" value="KAF5194939.1"/>
    <property type="molecule type" value="Genomic_DNA"/>
</dbReference>
<evidence type="ECO:0000313" key="3">
    <source>
        <dbReference type="EMBL" id="KAF5194939.1"/>
    </source>
</evidence>
<sequence length="238" mass="27261">SPKEKRRKTHQDGKKKYANDQDPANVEVQFLPKYLMDGKVLTVDDSALKDGCAALNLRLNSHLPKDLAHVESLSDTELTRRYFLSSEKHALMGDQIVQRFYKYSQRLQMHQGKSCTADGPDIAYFTSRISALEMENNKHVTEKLEVEANLKQALSDHAVTVENLQNQIIQITNNLNKEKAEAVKALDEKMTSKYYTEKARLEEEAKATVKTQKDKYLQIIRQLEDKIKKRTPAIPRTG</sequence>